<dbReference type="InterPro" id="IPR027267">
    <property type="entry name" value="AH/BAR_dom_sf"/>
</dbReference>
<gene>
    <name evidence="4" type="ORF">GSLYS_00019642001</name>
</gene>
<evidence type="ECO:0000259" key="3">
    <source>
        <dbReference type="PROSITE" id="PS51338"/>
    </source>
</evidence>
<name>A0AAV2IIU5_LYMST</name>
<protein>
    <recommendedName>
        <fullName evidence="3">IMD domain-containing protein</fullName>
    </recommendedName>
</protein>
<dbReference type="InterPro" id="IPR013606">
    <property type="entry name" value="I-BAR_dom"/>
</dbReference>
<dbReference type="SUPFAM" id="SSF103657">
    <property type="entry name" value="BAR/IMD domain-like"/>
    <property type="match status" value="1"/>
</dbReference>
<feature type="compositionally biased region" description="Pro residues" evidence="2">
    <location>
        <begin position="875"/>
        <end position="895"/>
    </location>
</feature>
<feature type="compositionally biased region" description="Polar residues" evidence="2">
    <location>
        <begin position="957"/>
        <end position="973"/>
    </location>
</feature>
<dbReference type="Proteomes" id="UP001497497">
    <property type="component" value="Unassembled WGS sequence"/>
</dbReference>
<dbReference type="GO" id="GO:0005543">
    <property type="term" value="F:phospholipid binding"/>
    <property type="evidence" value="ECO:0007669"/>
    <property type="project" value="TreeGrafter"/>
</dbReference>
<feature type="coiled-coil region" evidence="1">
    <location>
        <begin position="133"/>
        <end position="189"/>
    </location>
</feature>
<feature type="compositionally biased region" description="Polar residues" evidence="2">
    <location>
        <begin position="710"/>
        <end position="732"/>
    </location>
</feature>
<evidence type="ECO:0000313" key="4">
    <source>
        <dbReference type="EMBL" id="CAL1546265.1"/>
    </source>
</evidence>
<keyword evidence="5" id="KW-1185">Reference proteome</keyword>
<feature type="domain" description="IMD" evidence="3">
    <location>
        <begin position="3"/>
        <end position="257"/>
    </location>
</feature>
<feature type="region of interest" description="Disordered" evidence="2">
    <location>
        <begin position="359"/>
        <end position="467"/>
    </location>
</feature>
<organism evidence="4 5">
    <name type="scientific">Lymnaea stagnalis</name>
    <name type="common">Great pond snail</name>
    <name type="synonym">Helix stagnalis</name>
    <dbReference type="NCBI Taxonomy" id="6523"/>
    <lineage>
        <taxon>Eukaryota</taxon>
        <taxon>Metazoa</taxon>
        <taxon>Spiralia</taxon>
        <taxon>Lophotrochozoa</taxon>
        <taxon>Mollusca</taxon>
        <taxon>Gastropoda</taxon>
        <taxon>Heterobranchia</taxon>
        <taxon>Euthyneura</taxon>
        <taxon>Panpulmonata</taxon>
        <taxon>Hygrophila</taxon>
        <taxon>Lymnaeoidea</taxon>
        <taxon>Lymnaeidae</taxon>
        <taxon>Lymnaea</taxon>
    </lineage>
</organism>
<evidence type="ECO:0000256" key="2">
    <source>
        <dbReference type="SAM" id="MobiDB-lite"/>
    </source>
</evidence>
<dbReference type="GO" id="GO:0007009">
    <property type="term" value="P:plasma membrane organization"/>
    <property type="evidence" value="ECO:0007669"/>
    <property type="project" value="InterPro"/>
</dbReference>
<feature type="compositionally biased region" description="Polar residues" evidence="2">
    <location>
        <begin position="441"/>
        <end position="450"/>
    </location>
</feature>
<feature type="region of interest" description="Disordered" evidence="2">
    <location>
        <begin position="710"/>
        <end position="751"/>
    </location>
</feature>
<evidence type="ECO:0000256" key="1">
    <source>
        <dbReference type="SAM" id="Coils"/>
    </source>
</evidence>
<sequence>MEEPKTNPEKDVGILGGLFQTVVNDLRGSSPVWEDFTYKSMKLHSSLKTTVVTIGAFLEAFQKVADMATNSKGATREIGSALTRLCMRHRSIESHLKVLTSSILDNLVAPLQEKLEDWKKVVAQLDKDHSKEYKKAKQDIKKAASDTMRLQKKVRKGTSHGKSDMHHKLESAMLEVNSKYHQLEETEKNSVRAALIEERSRFCLFITCLKPFVDNELKLLTEISHIGEIMESLCLQASDPSVLPPSSEQVILDLKGVDGATWSLNQVGAHGLSLEMYTTDDSSSPSSLGSRKSSMCSINSINSSSSGSSHSPSHTMHKRTASQPPPGAIRLTSVSSQDSGFTSQDTLFLCPMTPQSLNLYQASGGLDPEGDGDCDSTPTTPSDNTPSASSTWNNWPNLPGAPKIDPARPHTISSTYEKGHSRPPLKLDMFEPPQEDMEVSSKPSRSTSQKIAGHKRPSATISKLQPVLPPHCPKPKGVAVAPPMLPPVAQPIYANMSELGDAQSELSPDDGEPTTPTTSQTQGENFIKVSSQTQRLLDLEQAMEQMDMCTAGLNVDIDPTADAKEEITPRSSVDHDDGDIEPDVSAADPFLEVHRPKIQQNTSLELAKAIRELEASTAALTSAYDNDSYSTTEAGPPEAAAYDTESYTSKTSLHCSSGYGTMDSTPATSEDTIPSADVTFVEDTFEPEKYMTMPRTGDFNAAYRIAVTGGQPQRPASTAGIPNSSQTRTILNPQKPPPPIRRTSSVAGTAPAHVQKMRAPLLKQISTDNSSRAAENDGTYAELQLVQQTIHKTAHHSPENPDHVQFHSGLDGVNPYMQPRGQASTASVIQSLNAKFASHNPPSDGQDGVDGIYKPPPPAVKQKPNKSLPQGAVIPPAPSVGVPPPPSVTGVPLPPSATAWHQQQYSQGGAHEAVYSTARPLPPNQAPPQGGHYSNPGPSHGGLHNNQGPLQSGHLGHQQNQFHPNSGHYSNQGDPHRGHPSNQGHPQGHPSNQGHPHRGQPSNQGPLHAGHHPYPGHHQAGHHSNHQIHQYTSLNQQQIQRLQQQSHIHHLQQQQQQQRIPAGTLEEDFPLPPTVEELQEIERIYSRPPQHGGSMPVRAQHARHPTGQPLQLQAEGVQASLLLELKRRVSVDDESSS</sequence>
<feature type="region of interest" description="Disordered" evidence="2">
    <location>
        <begin position="501"/>
        <end position="522"/>
    </location>
</feature>
<feature type="compositionally biased region" description="Low complexity" evidence="2">
    <location>
        <begin position="1036"/>
        <end position="1059"/>
    </location>
</feature>
<dbReference type="Gene3D" id="1.20.1270.60">
    <property type="entry name" value="Arfaptin homology (AH) domain/BAR domain"/>
    <property type="match status" value="1"/>
</dbReference>
<dbReference type="PROSITE" id="PS51338">
    <property type="entry name" value="IMD"/>
    <property type="match status" value="1"/>
</dbReference>
<feature type="compositionally biased region" description="Polar residues" evidence="2">
    <location>
        <begin position="980"/>
        <end position="1005"/>
    </location>
</feature>
<feature type="compositionally biased region" description="Basic residues" evidence="2">
    <location>
        <begin position="1009"/>
        <end position="1026"/>
    </location>
</feature>
<dbReference type="InterPro" id="IPR030127">
    <property type="entry name" value="MTSS1/MTSS2"/>
</dbReference>
<feature type="region of interest" description="Disordered" evidence="2">
    <location>
        <begin position="278"/>
        <end position="338"/>
    </location>
</feature>
<evidence type="ECO:0000313" key="5">
    <source>
        <dbReference type="Proteomes" id="UP001497497"/>
    </source>
</evidence>
<dbReference type="GO" id="GO:0015629">
    <property type="term" value="C:actin cytoskeleton"/>
    <property type="evidence" value="ECO:0007669"/>
    <property type="project" value="TreeGrafter"/>
</dbReference>
<dbReference type="GO" id="GO:0009898">
    <property type="term" value="C:cytoplasmic side of plasma membrane"/>
    <property type="evidence" value="ECO:0007669"/>
    <property type="project" value="TreeGrafter"/>
</dbReference>
<proteinExistence type="predicted"/>
<comment type="caution">
    <text evidence="4">The sequence shown here is derived from an EMBL/GenBank/DDBJ whole genome shotgun (WGS) entry which is preliminary data.</text>
</comment>
<accession>A0AAV2IIU5</accession>
<dbReference type="GO" id="GO:0030031">
    <property type="term" value="P:cell projection assembly"/>
    <property type="evidence" value="ECO:0007669"/>
    <property type="project" value="TreeGrafter"/>
</dbReference>
<dbReference type="EMBL" id="CAXITT010000794">
    <property type="protein sequence ID" value="CAL1546265.1"/>
    <property type="molecule type" value="Genomic_DNA"/>
</dbReference>
<reference evidence="4 5" key="1">
    <citation type="submission" date="2024-04" db="EMBL/GenBank/DDBJ databases">
        <authorList>
            <consortium name="Genoscope - CEA"/>
            <person name="William W."/>
        </authorList>
    </citation>
    <scope>NUCLEOTIDE SEQUENCE [LARGE SCALE GENOMIC DNA]</scope>
</reference>
<feature type="compositionally biased region" description="Low complexity" evidence="2">
    <location>
        <begin position="282"/>
        <end position="314"/>
    </location>
</feature>
<feature type="region of interest" description="Disordered" evidence="2">
    <location>
        <begin position="836"/>
        <end position="1059"/>
    </location>
</feature>
<feature type="compositionally biased region" description="Low complexity" evidence="2">
    <location>
        <begin position="375"/>
        <end position="391"/>
    </location>
</feature>
<dbReference type="GO" id="GO:0003779">
    <property type="term" value="F:actin binding"/>
    <property type="evidence" value="ECO:0007669"/>
    <property type="project" value="InterPro"/>
</dbReference>
<dbReference type="AlphaFoldDB" id="A0AAV2IIU5"/>
<feature type="region of interest" description="Disordered" evidence="2">
    <location>
        <begin position="1089"/>
        <end position="1113"/>
    </location>
</feature>
<dbReference type="PANTHER" id="PTHR15708:SF4">
    <property type="entry name" value="FI21477P1-RELATED"/>
    <property type="match status" value="1"/>
</dbReference>
<keyword evidence="1" id="KW-0175">Coiled coil</keyword>
<dbReference type="Pfam" id="PF08397">
    <property type="entry name" value="IMD"/>
    <property type="match status" value="1"/>
</dbReference>
<dbReference type="PANTHER" id="PTHR15708">
    <property type="entry name" value="ACTIN BUNDLING/MISSING IN METASTASIS-RELATED"/>
    <property type="match status" value="1"/>
</dbReference>